<organism evidence="1 2">
    <name type="scientific">Aliiruegeria haliotis</name>
    <dbReference type="NCBI Taxonomy" id="1280846"/>
    <lineage>
        <taxon>Bacteria</taxon>
        <taxon>Pseudomonadati</taxon>
        <taxon>Pseudomonadota</taxon>
        <taxon>Alphaproteobacteria</taxon>
        <taxon>Rhodobacterales</taxon>
        <taxon>Roseobacteraceae</taxon>
        <taxon>Aliiruegeria</taxon>
    </lineage>
</organism>
<accession>A0A2T0REN4</accession>
<dbReference type="SUPFAM" id="SSF52540">
    <property type="entry name" value="P-loop containing nucleoside triphosphate hydrolases"/>
    <property type="match status" value="1"/>
</dbReference>
<dbReference type="EMBL" id="PVTD01000020">
    <property type="protein sequence ID" value="PRY19612.1"/>
    <property type="molecule type" value="Genomic_DNA"/>
</dbReference>
<evidence type="ECO:0000313" key="2">
    <source>
        <dbReference type="Proteomes" id="UP000239480"/>
    </source>
</evidence>
<evidence type="ECO:0000313" key="1">
    <source>
        <dbReference type="EMBL" id="PRY19612.1"/>
    </source>
</evidence>
<dbReference type="AlphaFoldDB" id="A0A2T0REN4"/>
<dbReference type="InterPro" id="IPR027417">
    <property type="entry name" value="P-loop_NTPase"/>
</dbReference>
<gene>
    <name evidence="1" type="ORF">CLV78_12028</name>
</gene>
<protein>
    <submittedName>
        <fullName evidence="1">Uncharacterized protein</fullName>
    </submittedName>
</protein>
<keyword evidence="2" id="KW-1185">Reference proteome</keyword>
<dbReference type="Gene3D" id="3.40.50.300">
    <property type="entry name" value="P-loop containing nucleotide triphosphate hydrolases"/>
    <property type="match status" value="2"/>
</dbReference>
<sequence length="150" mass="17000">MDGFHLDNRILVSRGLLDRKGAPETFDVRGVNRLVEALAEGGEVYYPLFDRAQDIAIAGAGVVLAECETVVVEGNYLLHDAEDRRDLVKWWDVSIRLVVPEPELEQRLMERWLAHGLTRGQARNRARRKDITNARLVTQTALEADVLVRL</sequence>
<comment type="caution">
    <text evidence="1">The sequence shown here is derived from an EMBL/GenBank/DDBJ whole genome shotgun (WGS) entry which is preliminary data.</text>
</comment>
<proteinExistence type="predicted"/>
<dbReference type="Proteomes" id="UP000239480">
    <property type="component" value="Unassembled WGS sequence"/>
</dbReference>
<reference evidence="1 2" key="1">
    <citation type="submission" date="2018-03" db="EMBL/GenBank/DDBJ databases">
        <title>Genomic Encyclopedia of Archaeal and Bacterial Type Strains, Phase II (KMG-II): from individual species to whole genera.</title>
        <authorList>
            <person name="Goeker M."/>
        </authorList>
    </citation>
    <scope>NUCLEOTIDE SEQUENCE [LARGE SCALE GENOMIC DNA]</scope>
    <source>
        <strain evidence="1 2">DSM 29328</strain>
    </source>
</reference>
<name>A0A2T0REN4_9RHOB</name>